<feature type="binding site" evidence="8">
    <location>
        <begin position="182"/>
        <end position="189"/>
    </location>
    <ligand>
        <name>NAD(+)</name>
        <dbReference type="ChEBI" id="CHEBI:57540"/>
    </ligand>
</feature>
<dbReference type="SUPFAM" id="SSF55424">
    <property type="entry name" value="FAD/NAD-linked reductases, dimerisation (C-terminal) domain"/>
    <property type="match status" value="1"/>
</dbReference>
<evidence type="ECO:0000256" key="4">
    <source>
        <dbReference type="ARBA" id="ARBA00022857"/>
    </source>
</evidence>
<evidence type="ECO:0000256" key="3">
    <source>
        <dbReference type="ARBA" id="ARBA00022827"/>
    </source>
</evidence>
<dbReference type="GO" id="GO:0050660">
    <property type="term" value="F:flavin adenine dinucleotide binding"/>
    <property type="evidence" value="ECO:0007669"/>
    <property type="project" value="TreeGrafter"/>
</dbReference>
<dbReference type="PRINTS" id="PR00411">
    <property type="entry name" value="PNDRDTASEI"/>
</dbReference>
<feature type="disulfide bond" description="Redox-active" evidence="9">
    <location>
        <begin position="48"/>
        <end position="53"/>
    </location>
</feature>
<keyword evidence="4" id="KW-0521">NADP</keyword>
<dbReference type="InterPro" id="IPR023753">
    <property type="entry name" value="FAD/NAD-binding_dom"/>
</dbReference>
<evidence type="ECO:0000313" key="14">
    <source>
        <dbReference type="Proteomes" id="UP001164706"/>
    </source>
</evidence>
<keyword evidence="3 8" id="KW-0274">FAD</keyword>
<evidence type="ECO:0000256" key="6">
    <source>
        <dbReference type="ARBA" id="ARBA00023157"/>
    </source>
</evidence>
<comment type="cofactor">
    <cofactor evidence="8">
        <name>FAD</name>
        <dbReference type="ChEBI" id="CHEBI:57692"/>
    </cofactor>
    <text evidence="8">Binds 1 FAD per subunit.</text>
</comment>
<evidence type="ECO:0000256" key="2">
    <source>
        <dbReference type="ARBA" id="ARBA00022630"/>
    </source>
</evidence>
<feature type="domain" description="FAD/NAD(P)-binding" evidence="12">
    <location>
        <begin position="12"/>
        <end position="325"/>
    </location>
</feature>
<dbReference type="Pfam" id="PF07992">
    <property type="entry name" value="Pyr_redox_2"/>
    <property type="match status" value="1"/>
</dbReference>
<keyword evidence="8" id="KW-0520">NAD</keyword>
<reference evidence="13" key="1">
    <citation type="submission" date="2022-11" db="EMBL/GenBank/DDBJ databases">
        <title>Description of Microcella daejonensis nov. sp, isolated from riverside soil.</title>
        <authorList>
            <person name="Molina K.M."/>
            <person name="Kim S.B."/>
        </authorList>
    </citation>
    <scope>NUCLEOTIDE SEQUENCE</scope>
    <source>
        <strain evidence="13">MMS21-STM12</strain>
    </source>
</reference>
<dbReference type="InterPro" id="IPR036188">
    <property type="entry name" value="FAD/NAD-bd_sf"/>
</dbReference>
<keyword evidence="7 10" id="KW-0676">Redox-active center</keyword>
<comment type="similarity">
    <text evidence="1 10">Belongs to the class-I pyridine nucleotide-disulfide oxidoreductase family.</text>
</comment>
<dbReference type="PRINTS" id="PR00368">
    <property type="entry name" value="FADPNR"/>
</dbReference>
<accession>A0A9E8MMW4</accession>
<feature type="binding site" evidence="8">
    <location>
        <position position="271"/>
    </location>
    <ligand>
        <name>NAD(+)</name>
        <dbReference type="ChEBI" id="CHEBI:57540"/>
    </ligand>
</feature>
<feature type="binding site" evidence="8">
    <location>
        <position position="57"/>
    </location>
    <ligand>
        <name>FAD</name>
        <dbReference type="ChEBI" id="CHEBI:57692"/>
    </ligand>
</feature>
<dbReference type="Proteomes" id="UP001164706">
    <property type="component" value="Chromosome"/>
</dbReference>
<evidence type="ECO:0000256" key="8">
    <source>
        <dbReference type="PIRSR" id="PIRSR000350-3"/>
    </source>
</evidence>
<keyword evidence="6" id="KW-1015">Disulfide bond</keyword>
<organism evidence="13 14">
    <name type="scientific">Microcella daejeonensis</name>
    <dbReference type="NCBI Taxonomy" id="2994971"/>
    <lineage>
        <taxon>Bacteria</taxon>
        <taxon>Bacillati</taxon>
        <taxon>Actinomycetota</taxon>
        <taxon>Actinomycetes</taxon>
        <taxon>Micrococcales</taxon>
        <taxon>Microbacteriaceae</taxon>
        <taxon>Microcella</taxon>
    </lineage>
</organism>
<dbReference type="SUPFAM" id="SSF51905">
    <property type="entry name" value="FAD/NAD(P)-binding domain"/>
    <property type="match status" value="1"/>
</dbReference>
<dbReference type="PIRSF" id="PIRSF000350">
    <property type="entry name" value="Mercury_reductase_MerA"/>
    <property type="match status" value="1"/>
</dbReference>
<gene>
    <name evidence="13" type="ORF">OVN18_01080</name>
</gene>
<proteinExistence type="inferred from homology"/>
<dbReference type="GO" id="GO:0016668">
    <property type="term" value="F:oxidoreductase activity, acting on a sulfur group of donors, NAD(P) as acceptor"/>
    <property type="evidence" value="ECO:0007669"/>
    <property type="project" value="InterPro"/>
</dbReference>
<dbReference type="InterPro" id="IPR012999">
    <property type="entry name" value="Pyr_OxRdtase_I_AS"/>
</dbReference>
<evidence type="ECO:0000259" key="12">
    <source>
        <dbReference type="Pfam" id="PF07992"/>
    </source>
</evidence>
<dbReference type="PROSITE" id="PS00076">
    <property type="entry name" value="PYRIDINE_REDOX_1"/>
    <property type="match status" value="1"/>
</dbReference>
<dbReference type="KEGG" id="mdb:OVN18_01080"/>
<keyword evidence="8" id="KW-0547">Nucleotide-binding</keyword>
<evidence type="ECO:0000256" key="5">
    <source>
        <dbReference type="ARBA" id="ARBA00023002"/>
    </source>
</evidence>
<name>A0A9E8MMW4_9MICO</name>
<evidence type="ECO:0000313" key="13">
    <source>
        <dbReference type="EMBL" id="WAB81646.1"/>
    </source>
</evidence>
<dbReference type="AlphaFoldDB" id="A0A9E8MMW4"/>
<dbReference type="GO" id="GO:0003955">
    <property type="term" value="F:NAD(P)H dehydrogenase (quinone) activity"/>
    <property type="evidence" value="ECO:0007669"/>
    <property type="project" value="TreeGrafter"/>
</dbReference>
<keyword evidence="14" id="KW-1185">Reference proteome</keyword>
<keyword evidence="5 10" id="KW-0560">Oxidoreductase</keyword>
<dbReference type="InterPro" id="IPR001100">
    <property type="entry name" value="Pyr_nuc-diS_OxRdtase"/>
</dbReference>
<dbReference type="RefSeq" id="WP_267781422.1">
    <property type="nucleotide sequence ID" value="NZ_CP113089.1"/>
</dbReference>
<dbReference type="InterPro" id="IPR016156">
    <property type="entry name" value="FAD/NAD-linked_Rdtase_dimer_sf"/>
</dbReference>
<evidence type="ECO:0000259" key="11">
    <source>
        <dbReference type="Pfam" id="PF02852"/>
    </source>
</evidence>
<evidence type="ECO:0000256" key="9">
    <source>
        <dbReference type="PIRSR" id="PIRSR000350-4"/>
    </source>
</evidence>
<evidence type="ECO:0000256" key="7">
    <source>
        <dbReference type="ARBA" id="ARBA00023284"/>
    </source>
</evidence>
<keyword evidence="2 10" id="KW-0285">Flavoprotein</keyword>
<protein>
    <submittedName>
        <fullName evidence="13">FAD-dependent oxidoreductase</fullName>
    </submittedName>
</protein>
<dbReference type="PANTHER" id="PTHR43014">
    <property type="entry name" value="MERCURIC REDUCTASE"/>
    <property type="match status" value="1"/>
</dbReference>
<evidence type="ECO:0000256" key="1">
    <source>
        <dbReference type="ARBA" id="ARBA00007532"/>
    </source>
</evidence>
<dbReference type="Pfam" id="PF02852">
    <property type="entry name" value="Pyr_redox_dim"/>
    <property type="match status" value="1"/>
</dbReference>
<dbReference type="EMBL" id="CP113089">
    <property type="protein sequence ID" value="WAB81646.1"/>
    <property type="molecule type" value="Genomic_DNA"/>
</dbReference>
<feature type="domain" description="Pyridine nucleotide-disulphide oxidoreductase dimerisation" evidence="11">
    <location>
        <begin position="347"/>
        <end position="452"/>
    </location>
</feature>
<dbReference type="Gene3D" id="3.30.390.30">
    <property type="match status" value="1"/>
</dbReference>
<dbReference type="PANTHER" id="PTHR43014:SF2">
    <property type="entry name" value="MERCURIC REDUCTASE"/>
    <property type="match status" value="1"/>
</dbReference>
<feature type="binding site" evidence="8">
    <location>
        <position position="313"/>
    </location>
    <ligand>
        <name>FAD</name>
        <dbReference type="ChEBI" id="CHEBI:57692"/>
    </ligand>
</feature>
<evidence type="ECO:0000256" key="10">
    <source>
        <dbReference type="RuleBase" id="RU003691"/>
    </source>
</evidence>
<dbReference type="Gene3D" id="3.50.50.60">
    <property type="entry name" value="FAD/NAD(P)-binding domain"/>
    <property type="match status" value="2"/>
</dbReference>
<sequence length="482" mass="49710">MTRIADLPDTVDMLIIGAGTAGLVAAKTAAGFGATTVLVEAHRMGGDCLWTGCVPSKSLIAAAEIAQSARDGGHLGVHVDGVRVDFAAVMGHVHDAMRTIEPVDSIETIEQSGALVVMGRARFTGPRSAEIDGRPIAFRQAIIATGSAPTLPDAPGMDGVAVLTSDDVWDLTTLPERLVVIGGGAIGCELGQAFARLGSHVALVQRGPRLLPKEDESASRLVTAALEDDGVDVRLGTQVVRVEAGEDGESGILHLDDGTALPFDRLLAALGRAPRTDDALGLAAAGVDTDERGHVVIDATLRTSNPRIRAAGDVSGLPQFTHTAGVNGSVAATNAVLGLRRTVSEVVPRVTFTHPEVAAVGLQPSEAEANGCSVQTVDHHHVDRAIADDRTTGFTSLVIDGSGRLRGALIVGPRAGESLGEASLAVTQKLKTSAIAGSTHAYPTYSDAFWNAAVADVRGRLRTGAVGAAVRVLARFRAAVVR</sequence>
<dbReference type="InterPro" id="IPR004099">
    <property type="entry name" value="Pyr_nucl-diS_OxRdtase_dimer"/>
</dbReference>
<feature type="binding site" evidence="8">
    <location>
        <begin position="145"/>
        <end position="147"/>
    </location>
    <ligand>
        <name>FAD</name>
        <dbReference type="ChEBI" id="CHEBI:57692"/>
    </ligand>
</feature>